<keyword evidence="2" id="KW-0805">Transcription regulation</keyword>
<dbReference type="Proteomes" id="UP000317316">
    <property type="component" value="Unassembled WGS sequence"/>
</dbReference>
<proteinExistence type="inferred from homology"/>
<evidence type="ECO:0000313" key="6">
    <source>
        <dbReference type="EMBL" id="TQR11823.1"/>
    </source>
</evidence>
<dbReference type="PANTHER" id="PTHR30346">
    <property type="entry name" value="TRANSCRIPTIONAL DUAL REGULATOR HCAR-RELATED"/>
    <property type="match status" value="1"/>
</dbReference>
<dbReference type="CDD" id="cd05466">
    <property type="entry name" value="PBP2_LTTR_substrate"/>
    <property type="match status" value="1"/>
</dbReference>
<feature type="domain" description="HTH lysR-type" evidence="5">
    <location>
        <begin position="1"/>
        <end position="57"/>
    </location>
</feature>
<dbReference type="Pfam" id="PF03466">
    <property type="entry name" value="LysR_substrate"/>
    <property type="match status" value="1"/>
</dbReference>
<keyword evidence="3" id="KW-0238">DNA-binding</keyword>
<dbReference type="InterPro" id="IPR036388">
    <property type="entry name" value="WH-like_DNA-bd_sf"/>
</dbReference>
<dbReference type="GO" id="GO:0003700">
    <property type="term" value="F:DNA-binding transcription factor activity"/>
    <property type="evidence" value="ECO:0007669"/>
    <property type="project" value="InterPro"/>
</dbReference>
<sequence>MEPKILNYVITLANEKNFTKAARKLHLAQPSLSYQISKLEKELGILLFNRENEVSLTYAGKVFISHARQIINQFQQLNSEIIDVAEMKKGQLLVGSLAHTGAYMLPKTISRFKDKFPGIDLILIEDTSVNLQLLISSGQLEIGLMSMPITNNELEKETILEEDILLAIPTNHWLASYEEVDLKDCKDEPFIFIKEGNHFRKKTYDLCVQSGFEPKIVFESININTCQSLVTAGVGISFVPRMVVNEFQLTNKPVYLPIKAEKINPKREIVIAYKNDRYLSKAARAFINTMSELYN</sequence>
<dbReference type="EMBL" id="VDGH01000008">
    <property type="protein sequence ID" value="TQR11823.1"/>
    <property type="molecule type" value="Genomic_DNA"/>
</dbReference>
<dbReference type="GO" id="GO:0003677">
    <property type="term" value="F:DNA binding"/>
    <property type="evidence" value="ECO:0007669"/>
    <property type="project" value="UniProtKB-KW"/>
</dbReference>
<accession>A0A544T304</accession>
<comment type="caution">
    <text evidence="6">The sequence shown here is derived from an EMBL/GenBank/DDBJ whole genome shotgun (WGS) entry which is preliminary data.</text>
</comment>
<name>A0A544T304_9BACI</name>
<dbReference type="PRINTS" id="PR00039">
    <property type="entry name" value="HTHLYSR"/>
</dbReference>
<organism evidence="6 7">
    <name type="scientific">Psychrobacillus lasiicapitis</name>
    <dbReference type="NCBI Taxonomy" id="1636719"/>
    <lineage>
        <taxon>Bacteria</taxon>
        <taxon>Bacillati</taxon>
        <taxon>Bacillota</taxon>
        <taxon>Bacilli</taxon>
        <taxon>Bacillales</taxon>
        <taxon>Bacillaceae</taxon>
        <taxon>Psychrobacillus</taxon>
    </lineage>
</organism>
<dbReference type="Gene3D" id="1.10.10.10">
    <property type="entry name" value="Winged helix-like DNA-binding domain superfamily/Winged helix DNA-binding domain"/>
    <property type="match status" value="1"/>
</dbReference>
<dbReference type="RefSeq" id="WP_142539607.1">
    <property type="nucleotide sequence ID" value="NZ_BMIE01000001.1"/>
</dbReference>
<keyword evidence="7" id="KW-1185">Reference proteome</keyword>
<dbReference type="PANTHER" id="PTHR30346:SF28">
    <property type="entry name" value="HTH-TYPE TRANSCRIPTIONAL REGULATOR CYNR"/>
    <property type="match status" value="1"/>
</dbReference>
<evidence type="ECO:0000313" key="7">
    <source>
        <dbReference type="Proteomes" id="UP000317316"/>
    </source>
</evidence>
<evidence type="ECO:0000256" key="1">
    <source>
        <dbReference type="ARBA" id="ARBA00009437"/>
    </source>
</evidence>
<evidence type="ECO:0000256" key="4">
    <source>
        <dbReference type="ARBA" id="ARBA00023163"/>
    </source>
</evidence>
<evidence type="ECO:0000256" key="3">
    <source>
        <dbReference type="ARBA" id="ARBA00023125"/>
    </source>
</evidence>
<dbReference type="FunFam" id="1.10.10.10:FF:000001">
    <property type="entry name" value="LysR family transcriptional regulator"/>
    <property type="match status" value="1"/>
</dbReference>
<dbReference type="GO" id="GO:0032993">
    <property type="term" value="C:protein-DNA complex"/>
    <property type="evidence" value="ECO:0007669"/>
    <property type="project" value="TreeGrafter"/>
</dbReference>
<dbReference type="AlphaFoldDB" id="A0A544T304"/>
<dbReference type="InterPro" id="IPR005119">
    <property type="entry name" value="LysR_subst-bd"/>
</dbReference>
<dbReference type="Gene3D" id="3.40.190.290">
    <property type="match status" value="1"/>
</dbReference>
<comment type="similarity">
    <text evidence="1">Belongs to the LysR transcriptional regulatory family.</text>
</comment>
<dbReference type="OrthoDB" id="9803735at2"/>
<dbReference type="InterPro" id="IPR000847">
    <property type="entry name" value="LysR_HTH_N"/>
</dbReference>
<gene>
    <name evidence="6" type="ORF">FG382_14520</name>
</gene>
<keyword evidence="4" id="KW-0804">Transcription</keyword>
<dbReference type="InterPro" id="IPR036390">
    <property type="entry name" value="WH_DNA-bd_sf"/>
</dbReference>
<dbReference type="SUPFAM" id="SSF53850">
    <property type="entry name" value="Periplasmic binding protein-like II"/>
    <property type="match status" value="1"/>
</dbReference>
<dbReference type="Pfam" id="PF00126">
    <property type="entry name" value="HTH_1"/>
    <property type="match status" value="1"/>
</dbReference>
<evidence type="ECO:0000259" key="5">
    <source>
        <dbReference type="PROSITE" id="PS50931"/>
    </source>
</evidence>
<protein>
    <submittedName>
        <fullName evidence="6">LysR family transcriptional regulator</fullName>
    </submittedName>
</protein>
<dbReference type="SUPFAM" id="SSF46785">
    <property type="entry name" value="Winged helix' DNA-binding domain"/>
    <property type="match status" value="1"/>
</dbReference>
<dbReference type="PROSITE" id="PS50931">
    <property type="entry name" value="HTH_LYSR"/>
    <property type="match status" value="1"/>
</dbReference>
<reference evidence="6 7" key="1">
    <citation type="submission" date="2019-05" db="EMBL/GenBank/DDBJ databases">
        <title>Psychrobacillus vulpis sp. nov., a new species isolated from feces of a red fox that inhabits in The Tablas de Daimiel Natural Park, Albacete, Spain.</title>
        <authorList>
            <person name="Rodriguez M."/>
            <person name="Reina J.C."/>
            <person name="Bejar V."/>
            <person name="Llamas I."/>
        </authorList>
    </citation>
    <scope>NUCLEOTIDE SEQUENCE [LARGE SCALE GENOMIC DNA]</scope>
    <source>
        <strain evidence="6 7">NEAU-3TGS17</strain>
    </source>
</reference>
<evidence type="ECO:0000256" key="2">
    <source>
        <dbReference type="ARBA" id="ARBA00023015"/>
    </source>
</evidence>